<dbReference type="HOGENOM" id="CLU_012565_0_0_1"/>
<comment type="subcellular location">
    <subcellularLocation>
        <location evidence="13">Nucleus</location>
    </subcellularLocation>
    <subcellularLocation>
        <location evidence="13">Chromosome</location>
        <location evidence="13">Telomere</location>
    </subcellularLocation>
</comment>
<dbReference type="GO" id="GO:0000333">
    <property type="term" value="C:telomerase catalytic core complex"/>
    <property type="evidence" value="ECO:0007669"/>
    <property type="project" value="EnsemblFungi"/>
</dbReference>
<dbReference type="AlphaFoldDB" id="G8JM93"/>
<proteinExistence type="inferred from homology"/>
<name>G8JM93_ERECY</name>
<evidence type="ECO:0000259" key="14">
    <source>
        <dbReference type="PROSITE" id="PS50878"/>
    </source>
</evidence>
<dbReference type="STRING" id="931890.G8JM93"/>
<dbReference type="SUPFAM" id="SSF56672">
    <property type="entry name" value="DNA/RNA polymerases"/>
    <property type="match status" value="1"/>
</dbReference>
<keyword evidence="5 13" id="KW-0808">Transferase</keyword>
<feature type="domain" description="Reverse transcriptase" evidence="14">
    <location>
        <begin position="401"/>
        <end position="703"/>
    </location>
</feature>
<dbReference type="eggNOG" id="KOG1005">
    <property type="taxonomic scope" value="Eukaryota"/>
</dbReference>
<evidence type="ECO:0000256" key="4">
    <source>
        <dbReference type="ARBA" id="ARBA00022454"/>
    </source>
</evidence>
<dbReference type="GO" id="GO:0070034">
    <property type="term" value="F:telomerase RNA binding"/>
    <property type="evidence" value="ECO:0007669"/>
    <property type="project" value="TreeGrafter"/>
</dbReference>
<dbReference type="EC" id="2.7.7.49" evidence="2 13"/>
<dbReference type="GO" id="GO:0007004">
    <property type="term" value="P:telomere maintenance via telomerase"/>
    <property type="evidence" value="ECO:0007669"/>
    <property type="project" value="EnsemblFungi"/>
</dbReference>
<dbReference type="Proteomes" id="UP000006790">
    <property type="component" value="Chromosome 1"/>
</dbReference>
<evidence type="ECO:0000256" key="11">
    <source>
        <dbReference type="ARBA" id="ARBA00023242"/>
    </source>
</evidence>
<dbReference type="InterPro" id="IPR043502">
    <property type="entry name" value="DNA/RNA_pol_sf"/>
</dbReference>
<keyword evidence="9 13" id="KW-0779">Telomere</keyword>
<evidence type="ECO:0000256" key="13">
    <source>
        <dbReference type="RuleBase" id="RU365061"/>
    </source>
</evidence>
<dbReference type="GO" id="GO:0003720">
    <property type="term" value="F:telomerase activity"/>
    <property type="evidence" value="ECO:0007669"/>
    <property type="project" value="EnsemblFungi"/>
</dbReference>
<dbReference type="InterPro" id="IPR003545">
    <property type="entry name" value="Telomerase_RT"/>
</dbReference>
<dbReference type="KEGG" id="erc:Ecym_1438"/>
<evidence type="ECO:0000256" key="6">
    <source>
        <dbReference type="ARBA" id="ARBA00022695"/>
    </source>
</evidence>
<dbReference type="RefSeq" id="XP_003644481.1">
    <property type="nucleotide sequence ID" value="XM_003644433.1"/>
</dbReference>
<evidence type="ECO:0000256" key="5">
    <source>
        <dbReference type="ARBA" id="ARBA00022679"/>
    </source>
</evidence>
<dbReference type="SMART" id="SM00975">
    <property type="entry name" value="Telomerase_RBD"/>
    <property type="match status" value="1"/>
</dbReference>
<dbReference type="InterPro" id="IPR000477">
    <property type="entry name" value="RT_dom"/>
</dbReference>
<protein>
    <recommendedName>
        <fullName evidence="3 13">Telomerase reverse transcriptase</fullName>
        <ecNumber evidence="2 13">2.7.7.49</ecNumber>
    </recommendedName>
    <alternativeName>
        <fullName evidence="13">Telomerase catalytic subunit</fullName>
    </alternativeName>
</protein>
<dbReference type="OMA" id="CYDSIPR"/>
<dbReference type="GO" id="GO:0046872">
    <property type="term" value="F:metal ion binding"/>
    <property type="evidence" value="ECO:0007669"/>
    <property type="project" value="UniProtKB-KW"/>
</dbReference>
<dbReference type="GO" id="GO:0042162">
    <property type="term" value="F:telomeric DNA binding"/>
    <property type="evidence" value="ECO:0007669"/>
    <property type="project" value="EnsemblFungi"/>
</dbReference>
<evidence type="ECO:0000313" key="15">
    <source>
        <dbReference type="EMBL" id="AET37664.1"/>
    </source>
</evidence>
<dbReference type="InterPro" id="IPR021891">
    <property type="entry name" value="Telomerase_RBD"/>
</dbReference>
<keyword evidence="11 13" id="KW-0539">Nucleus</keyword>
<evidence type="ECO:0000256" key="8">
    <source>
        <dbReference type="ARBA" id="ARBA00022842"/>
    </source>
</evidence>
<dbReference type="EMBL" id="CP002497">
    <property type="protein sequence ID" value="AET37664.1"/>
    <property type="molecule type" value="Genomic_DNA"/>
</dbReference>
<keyword evidence="4 13" id="KW-0158">Chromosome</keyword>
<dbReference type="PANTHER" id="PTHR12066:SF0">
    <property type="entry name" value="TELOMERASE REVERSE TRANSCRIPTASE"/>
    <property type="match status" value="1"/>
</dbReference>
<reference evidence="16" key="1">
    <citation type="journal article" date="2012" name="G3 (Bethesda)">
        <title>Pichia sorbitophila, an interspecies yeast hybrid reveals early steps of genome resolution following polyploidization.</title>
        <authorList>
            <person name="Leh Louis V."/>
            <person name="Despons L."/>
            <person name="Friedrich A."/>
            <person name="Martin T."/>
            <person name="Durrens P."/>
            <person name="Casaregola S."/>
            <person name="Neuveglise C."/>
            <person name="Fairhead C."/>
            <person name="Marck C."/>
            <person name="Cruz J.A."/>
            <person name="Straub M.L."/>
            <person name="Kugler V."/>
            <person name="Sacerdot C."/>
            <person name="Uzunov Z."/>
            <person name="Thierry A."/>
            <person name="Weiss S."/>
            <person name="Bleykasten C."/>
            <person name="De Montigny J."/>
            <person name="Jacques N."/>
            <person name="Jung P."/>
            <person name="Lemaire M."/>
            <person name="Mallet S."/>
            <person name="Morel G."/>
            <person name="Richard G.F."/>
            <person name="Sarkar A."/>
            <person name="Savel G."/>
            <person name="Schacherer J."/>
            <person name="Seret M.L."/>
            <person name="Talla E."/>
            <person name="Samson G."/>
            <person name="Jubin C."/>
            <person name="Poulain J."/>
            <person name="Vacherie B."/>
            <person name="Barbe V."/>
            <person name="Pelletier E."/>
            <person name="Sherman D.J."/>
            <person name="Westhof E."/>
            <person name="Weissenbach J."/>
            <person name="Baret P.V."/>
            <person name="Wincker P."/>
            <person name="Gaillardin C."/>
            <person name="Dujon B."/>
            <person name="Souciet J.L."/>
        </authorList>
    </citation>
    <scope>NUCLEOTIDE SEQUENCE [LARGE SCALE GENOMIC DNA]</scope>
    <source>
        <strain evidence="16">CBS 270.75 / DBVPG 7215 / KCTC 17166 / NRRL Y-17582</strain>
    </source>
</reference>
<evidence type="ECO:0000256" key="2">
    <source>
        <dbReference type="ARBA" id="ARBA00012493"/>
    </source>
</evidence>
<dbReference type="GO" id="GO:0000781">
    <property type="term" value="C:chromosome, telomeric region"/>
    <property type="evidence" value="ECO:0007669"/>
    <property type="project" value="UniProtKB-SubCell"/>
</dbReference>
<dbReference type="OrthoDB" id="289721at2759"/>
<evidence type="ECO:0000256" key="12">
    <source>
        <dbReference type="ARBA" id="ARBA00048173"/>
    </source>
</evidence>
<evidence type="ECO:0000256" key="1">
    <source>
        <dbReference type="ARBA" id="ARBA00008001"/>
    </source>
</evidence>
<dbReference type="CDD" id="cd01648">
    <property type="entry name" value="TERT"/>
    <property type="match status" value="1"/>
</dbReference>
<dbReference type="PROSITE" id="PS50878">
    <property type="entry name" value="RT_POL"/>
    <property type="match status" value="1"/>
</dbReference>
<evidence type="ECO:0000256" key="9">
    <source>
        <dbReference type="ARBA" id="ARBA00022895"/>
    </source>
</evidence>
<dbReference type="Gene3D" id="1.10.132.70">
    <property type="match status" value="1"/>
</dbReference>
<evidence type="ECO:0000313" key="16">
    <source>
        <dbReference type="Proteomes" id="UP000006790"/>
    </source>
</evidence>
<keyword evidence="7 13" id="KW-0479">Metal-binding</keyword>
<dbReference type="InParanoid" id="G8JM93"/>
<keyword evidence="8 13" id="KW-0460">Magnesium</keyword>
<dbReference type="GO" id="GO:0005730">
    <property type="term" value="C:nucleolus"/>
    <property type="evidence" value="ECO:0007669"/>
    <property type="project" value="EnsemblFungi"/>
</dbReference>
<gene>
    <name evidence="15" type="ordered locus">Ecym_1438</name>
</gene>
<keyword evidence="10 13" id="KW-0695">RNA-directed DNA polymerase</keyword>
<comment type="similarity">
    <text evidence="1 13">Belongs to the reverse transcriptase family. Telomerase subfamily.</text>
</comment>
<comment type="catalytic activity">
    <reaction evidence="12 13">
        <text>DNA(n) + a 2'-deoxyribonucleoside 5'-triphosphate = DNA(n+1) + diphosphate</text>
        <dbReference type="Rhea" id="RHEA:22508"/>
        <dbReference type="Rhea" id="RHEA-COMP:17339"/>
        <dbReference type="Rhea" id="RHEA-COMP:17340"/>
        <dbReference type="ChEBI" id="CHEBI:33019"/>
        <dbReference type="ChEBI" id="CHEBI:61560"/>
        <dbReference type="ChEBI" id="CHEBI:173112"/>
        <dbReference type="EC" id="2.7.7.49"/>
    </reaction>
</comment>
<dbReference type="PANTHER" id="PTHR12066">
    <property type="entry name" value="TELOMERASE REVERSE TRANSCRIPTASE"/>
    <property type="match status" value="1"/>
</dbReference>
<dbReference type="GeneID" id="11470392"/>
<accession>G8JM93</accession>
<organism evidence="15 16">
    <name type="scientific">Eremothecium cymbalariae (strain CBS 270.75 / DBVPG 7215 / KCTC 17166 / NRRL Y-17582)</name>
    <name type="common">Yeast</name>
    <dbReference type="NCBI Taxonomy" id="931890"/>
    <lineage>
        <taxon>Eukaryota</taxon>
        <taxon>Fungi</taxon>
        <taxon>Dikarya</taxon>
        <taxon>Ascomycota</taxon>
        <taxon>Saccharomycotina</taxon>
        <taxon>Saccharomycetes</taxon>
        <taxon>Saccharomycetales</taxon>
        <taxon>Saccharomycetaceae</taxon>
        <taxon>Eremothecium</taxon>
    </lineage>
</organism>
<evidence type="ECO:0000256" key="3">
    <source>
        <dbReference type="ARBA" id="ARBA00016182"/>
    </source>
</evidence>
<sequence length="850" mass="99234">MICLEDYISKELPYPTDELIFKQLWSFRSLNGLQDLARYHFIVQNPTKLPLPQTSVTHRKMIDDCIVYMINKKLFNNVLTYGYRIAKNSQLNTTLHCQYTNTNISALKMGAWQLLHEAIGTQNFVHMLVNCSIFHYNGRYFKQLAGNVMNEPHKPPIWYFNEQKKFAAQDLKPHDVGNNGFLYRNIGIIKWDKLLPEDVGALSEQIFDDERHRVPKVTVLLAKMMRNASKVRYARIINSICPKKSVSEASSNLDLQTTVKSVTRLITLFVDKIIPLELFGSRKNKSLILKRTSELLRLKINCQIPFEYLIKGLRVTDVSWLGLTSKGVPVCEFKRRRRLFELFLDWLFRKFIPKLIHGIFYATEISSQTAVIYFRQDTWNEISAPFLSKYFSQYLKENADCELHDTFKFSRYNHRNLRLIPKKSKYDFRVLAVPHRGFGEDDRLEYEEYVRTVLKPIKNVLNYLRARRATHFQKMYSPLQIGKFLNQFKETLLNKYSQLPPLHYFKFDIASCYDSVPTGKVFEIVEKLMGDDTHFYIRTMLVYDTRSQTLQRKNVVNGDLNLKDRSILIDTAQTVHFSKADIINTLMMEINQTALKYDDHCFLRTVGLFQGAHLSSCLVDIVYDDLLEYYREFSNPPGTSSLLLRLADDFLIISTSKEYIDNIKTLALNGFDEYNAIINKDKILSFCSTEAENHIFSYCAMAINILKLDVCKPKDTYNMMQSYMGSTKKLYKKLRWLFELRMPYDVTSPTCNSWEAIVRHTEQASINLAETFSAYFAKHKVTVASFSEFIEGIIFSACKNCKNMSDSDTRYMTLRTIILKCFKDIMLIKRSKFAEVVEFLESEQNNCLQG</sequence>
<evidence type="ECO:0000256" key="10">
    <source>
        <dbReference type="ARBA" id="ARBA00022918"/>
    </source>
</evidence>
<dbReference type="FunCoup" id="G8JM93">
    <property type="interactions" value="307"/>
</dbReference>
<dbReference type="Pfam" id="PF12009">
    <property type="entry name" value="Telomerase_RBD"/>
    <property type="match status" value="1"/>
</dbReference>
<keyword evidence="16" id="KW-1185">Reference proteome</keyword>
<evidence type="ECO:0000256" key="7">
    <source>
        <dbReference type="ARBA" id="ARBA00022723"/>
    </source>
</evidence>
<keyword evidence="6 13" id="KW-0548">Nucleotidyltransferase</keyword>
<comment type="function">
    <text evidence="13">Telomerase is a ribonucleoprotein enzyme essential for the replication of chromosome termini in most eukaryotes. It elongates telomeres. It is a reverse transcriptase that adds simple sequence repeats to chromosome ends by copying a template sequence within the RNA component of the enzyme.</text>
</comment>
<dbReference type="PRINTS" id="PR01365">
    <property type="entry name" value="TELOMERASERT"/>
</dbReference>